<evidence type="ECO:0000256" key="2">
    <source>
        <dbReference type="ARBA" id="ARBA00007261"/>
    </source>
</evidence>
<keyword evidence="4" id="KW-0479">Metal-binding</keyword>
<comment type="cofactor">
    <cofactor evidence="1">
        <name>Zn(2+)</name>
        <dbReference type="ChEBI" id="CHEBI:29105"/>
    </cofactor>
</comment>
<dbReference type="Gene3D" id="3.30.830.10">
    <property type="entry name" value="Metalloenzyme, LuxS/M16 peptidase-like"/>
    <property type="match status" value="4"/>
</dbReference>
<dbReference type="SUPFAM" id="SSF63411">
    <property type="entry name" value="LuxS/MPP-like metallohydrolase"/>
    <property type="match status" value="4"/>
</dbReference>
<dbReference type="GO" id="GO:0006508">
    <property type="term" value="P:proteolysis"/>
    <property type="evidence" value="ECO:0007669"/>
    <property type="project" value="UniProtKB-KW"/>
</dbReference>
<feature type="domain" description="Peptidase M16 N-terminal" evidence="10">
    <location>
        <begin position="51"/>
        <end position="191"/>
    </location>
</feature>
<dbReference type="AlphaFoldDB" id="A0A4R2EC91"/>
<keyword evidence="9" id="KW-0732">Signal</keyword>
<dbReference type="Pfam" id="PF05193">
    <property type="entry name" value="Peptidase_M16_C"/>
    <property type="match status" value="2"/>
</dbReference>
<sequence>MKKITLFFLLVALLSLPVLAQQMPPLPTDPKVRVGKLDNGLTYYIRHNAEPKGQADFYIAQKVGSILEEENQRGLAHFLEHMAFNGSKNFPGKSMLNYLEKIGVKFGANLNAYTAYDQTVYNITNVPVSRESIVDSCMLVLHDWSSFISLEDKEIDNERGVIREEWRTRTNAQMRMFEQMLPEIFAGSQYANRLPIGLIDVINTFKYQELKDYYKKWYRPDLQGIVIVGDIDVDKVEAKLKTMFADIAKPVNPAERTIYPVMDNDAPIVSIATDPEATQTTIRVFYKRDLMPKEFRPTAASLVNSYMSNVVQSMLYDRLEEIRQKANAPFAYAGCGDGNFFVSNTKNAFSTYAVAKEGTVNAALSVVSNETERVRKFGFTPTEYERAKANFLNYMENEFKNREKQKNDYYVNKYIDSFLEETPIPGIDTEYQLYQQIAKAIPVEQINKFAAEIIGEKNVVIAINGPKKDGLTYPTKEEAVSIFNKARTENVTAYVDKVSNEPLIASLPKPGKITKEETGTKFGETIWTLSNGAKVFVKKTDFKEDEIIFTATSKGGNSLIDDKDAINIKAINSVISLGGLANFSATDLPKMLAGKKAGAYASIGTKTESLNGYCAPKDLEAMMQLLYLTVTAPRMDNEAFQSYVSRTKSMLINREAEPMTAFSDSITAAVYGKSPRAQRMKADMVDKVDYNRIMEIYKQRFANMGDFTFTFVGNFDVNTLKPMVEQYIASLPGNAKKEDFRDVKMYPRKGEYKNIFEKEMKTPKASVFNLYTGKIDFTIDNKIMMSMLDQIMDIVYTKTIREEEGGTYGVSTNGSIDNYPYGNFSFNIYFDTDPKLIDKLLAKIKQGLDEIAAQGPSEENLNKVKEYMLKSYTEAQRSNRHWMNAIDNYYTWNIDGQNGYDAKIKAITTADIKNFAAKLFTQKNMVDVIMKGVEKK</sequence>
<comment type="similarity">
    <text evidence="2 8">Belongs to the peptidase M16 family.</text>
</comment>
<dbReference type="InterPro" id="IPR050626">
    <property type="entry name" value="Peptidase_M16"/>
</dbReference>
<dbReference type="PROSITE" id="PS00143">
    <property type="entry name" value="INSULINASE"/>
    <property type="match status" value="1"/>
</dbReference>
<evidence type="ECO:0000313" key="13">
    <source>
        <dbReference type="Proteomes" id="UP000294830"/>
    </source>
</evidence>
<keyword evidence="7" id="KW-0482">Metalloprotease</keyword>
<evidence type="ECO:0000256" key="7">
    <source>
        <dbReference type="ARBA" id="ARBA00023049"/>
    </source>
</evidence>
<dbReference type="Pfam" id="PF00675">
    <property type="entry name" value="Peptidase_M16"/>
    <property type="match status" value="1"/>
</dbReference>
<gene>
    <name evidence="12" type="ORF">CLV25_10987</name>
</gene>
<dbReference type="InterPro" id="IPR007863">
    <property type="entry name" value="Peptidase_M16_C"/>
</dbReference>
<dbReference type="InterPro" id="IPR001431">
    <property type="entry name" value="Pept_M16_Zn_BS"/>
</dbReference>
<keyword evidence="5" id="KW-0378">Hydrolase</keyword>
<feature type="chain" id="PRO_5020460172" evidence="9">
    <location>
        <begin position="21"/>
        <end position="936"/>
    </location>
</feature>
<evidence type="ECO:0000259" key="10">
    <source>
        <dbReference type="Pfam" id="PF00675"/>
    </source>
</evidence>
<comment type="caution">
    <text evidence="12">The sequence shown here is derived from an EMBL/GenBank/DDBJ whole genome shotgun (WGS) entry which is preliminary data.</text>
</comment>
<accession>A0A4R2EC91</accession>
<evidence type="ECO:0000256" key="4">
    <source>
        <dbReference type="ARBA" id="ARBA00022723"/>
    </source>
</evidence>
<keyword evidence="6" id="KW-0862">Zinc</keyword>
<name>A0A4R2EC91_9BACT</name>
<evidence type="ECO:0000313" key="12">
    <source>
        <dbReference type="EMBL" id="TCN66458.1"/>
    </source>
</evidence>
<evidence type="ECO:0000256" key="6">
    <source>
        <dbReference type="ARBA" id="ARBA00022833"/>
    </source>
</evidence>
<evidence type="ECO:0000256" key="9">
    <source>
        <dbReference type="SAM" id="SignalP"/>
    </source>
</evidence>
<feature type="signal peptide" evidence="9">
    <location>
        <begin position="1"/>
        <end position="20"/>
    </location>
</feature>
<evidence type="ECO:0000259" key="11">
    <source>
        <dbReference type="Pfam" id="PF05193"/>
    </source>
</evidence>
<evidence type="ECO:0000256" key="5">
    <source>
        <dbReference type="ARBA" id="ARBA00022801"/>
    </source>
</evidence>
<dbReference type="PANTHER" id="PTHR43690">
    <property type="entry name" value="NARDILYSIN"/>
    <property type="match status" value="1"/>
</dbReference>
<dbReference type="PANTHER" id="PTHR43690:SF17">
    <property type="entry name" value="PROTEIN YHJJ"/>
    <property type="match status" value="1"/>
</dbReference>
<protein>
    <submittedName>
        <fullName evidence="12">Zinc protease</fullName>
    </submittedName>
</protein>
<keyword evidence="13" id="KW-1185">Reference proteome</keyword>
<dbReference type="RefSeq" id="WP_131839582.1">
    <property type="nucleotide sequence ID" value="NZ_SLWB01000009.1"/>
</dbReference>
<dbReference type="Proteomes" id="UP000294830">
    <property type="component" value="Unassembled WGS sequence"/>
</dbReference>
<evidence type="ECO:0000256" key="3">
    <source>
        <dbReference type="ARBA" id="ARBA00022670"/>
    </source>
</evidence>
<proteinExistence type="inferred from homology"/>
<feature type="domain" description="Peptidase M16 C-terminal" evidence="11">
    <location>
        <begin position="205"/>
        <end position="390"/>
    </location>
</feature>
<keyword evidence="3 12" id="KW-0645">Protease</keyword>
<evidence type="ECO:0000256" key="8">
    <source>
        <dbReference type="RuleBase" id="RU004447"/>
    </source>
</evidence>
<feature type="domain" description="Peptidase M16 C-terminal" evidence="11">
    <location>
        <begin position="688"/>
        <end position="866"/>
    </location>
</feature>
<organism evidence="12 13">
    <name type="scientific">Acetobacteroides hydrogenigenes</name>
    <dbReference type="NCBI Taxonomy" id="979970"/>
    <lineage>
        <taxon>Bacteria</taxon>
        <taxon>Pseudomonadati</taxon>
        <taxon>Bacteroidota</taxon>
        <taxon>Bacteroidia</taxon>
        <taxon>Bacteroidales</taxon>
        <taxon>Rikenellaceae</taxon>
        <taxon>Acetobacteroides</taxon>
    </lineage>
</organism>
<dbReference type="GO" id="GO:0046872">
    <property type="term" value="F:metal ion binding"/>
    <property type="evidence" value="ECO:0007669"/>
    <property type="project" value="UniProtKB-KW"/>
</dbReference>
<dbReference type="InterPro" id="IPR011249">
    <property type="entry name" value="Metalloenz_LuxS/M16"/>
</dbReference>
<dbReference type="EMBL" id="SLWB01000009">
    <property type="protein sequence ID" value="TCN66458.1"/>
    <property type="molecule type" value="Genomic_DNA"/>
</dbReference>
<evidence type="ECO:0000256" key="1">
    <source>
        <dbReference type="ARBA" id="ARBA00001947"/>
    </source>
</evidence>
<reference evidence="12 13" key="1">
    <citation type="submission" date="2019-03" db="EMBL/GenBank/DDBJ databases">
        <title>Genomic Encyclopedia of Archaeal and Bacterial Type Strains, Phase II (KMG-II): from individual species to whole genera.</title>
        <authorList>
            <person name="Goeker M."/>
        </authorList>
    </citation>
    <scope>NUCLEOTIDE SEQUENCE [LARGE SCALE GENOMIC DNA]</scope>
    <source>
        <strain evidence="12 13">RL-C</strain>
    </source>
</reference>
<dbReference type="InterPro" id="IPR011765">
    <property type="entry name" value="Pept_M16_N"/>
</dbReference>
<dbReference type="OrthoDB" id="9811314at2"/>
<dbReference type="GO" id="GO:0004222">
    <property type="term" value="F:metalloendopeptidase activity"/>
    <property type="evidence" value="ECO:0007669"/>
    <property type="project" value="InterPro"/>
</dbReference>